<evidence type="ECO:0000256" key="1">
    <source>
        <dbReference type="SAM" id="MobiDB-lite"/>
    </source>
</evidence>
<comment type="caution">
    <text evidence="2">The sequence shown here is derived from an EMBL/GenBank/DDBJ whole genome shotgun (WGS) entry which is preliminary data.</text>
</comment>
<feature type="region of interest" description="Disordered" evidence="1">
    <location>
        <begin position="1"/>
        <end position="66"/>
    </location>
</feature>
<dbReference type="AlphaFoldDB" id="A0A9N7Z484"/>
<keyword evidence="3" id="KW-1185">Reference proteome</keyword>
<protein>
    <submittedName>
        <fullName evidence="2">Uncharacterized protein</fullName>
    </submittedName>
</protein>
<reference evidence="2" key="1">
    <citation type="submission" date="2020-03" db="EMBL/GenBank/DDBJ databases">
        <authorList>
            <person name="Weist P."/>
        </authorList>
    </citation>
    <scope>NUCLEOTIDE SEQUENCE</scope>
</reference>
<sequence>MHLDDFSNGAHGTRAQLQRNSPGGAQPGNWETSPDACLGYSVTPPPHTARVSRPHHHPGDEIPQTGKYFNCKHPWLDSLRANPKSTVIQISLDTTRCLSVVRGGEFPQVVSTPLSLQLHLAPEDDLDELAVSQSSVTR</sequence>
<organism evidence="2 3">
    <name type="scientific">Pleuronectes platessa</name>
    <name type="common">European plaice</name>
    <dbReference type="NCBI Taxonomy" id="8262"/>
    <lineage>
        <taxon>Eukaryota</taxon>
        <taxon>Metazoa</taxon>
        <taxon>Chordata</taxon>
        <taxon>Craniata</taxon>
        <taxon>Vertebrata</taxon>
        <taxon>Euteleostomi</taxon>
        <taxon>Actinopterygii</taxon>
        <taxon>Neopterygii</taxon>
        <taxon>Teleostei</taxon>
        <taxon>Neoteleostei</taxon>
        <taxon>Acanthomorphata</taxon>
        <taxon>Carangaria</taxon>
        <taxon>Pleuronectiformes</taxon>
        <taxon>Pleuronectoidei</taxon>
        <taxon>Pleuronectidae</taxon>
        <taxon>Pleuronectes</taxon>
    </lineage>
</organism>
<proteinExistence type="predicted"/>
<evidence type="ECO:0000313" key="3">
    <source>
        <dbReference type="Proteomes" id="UP001153269"/>
    </source>
</evidence>
<accession>A0A9N7Z484</accession>
<dbReference type="Proteomes" id="UP001153269">
    <property type="component" value="Unassembled WGS sequence"/>
</dbReference>
<name>A0A9N7Z484_PLEPL</name>
<gene>
    <name evidence="2" type="ORF">PLEPLA_LOCUS37174</name>
</gene>
<dbReference type="EMBL" id="CADEAL010004017">
    <property type="protein sequence ID" value="CAB1449491.1"/>
    <property type="molecule type" value="Genomic_DNA"/>
</dbReference>
<evidence type="ECO:0000313" key="2">
    <source>
        <dbReference type="EMBL" id="CAB1449491.1"/>
    </source>
</evidence>